<dbReference type="InterPro" id="IPR006145">
    <property type="entry name" value="PsdUridine_synth_RsuA/RluA"/>
</dbReference>
<dbReference type="CDD" id="cd00165">
    <property type="entry name" value="S4"/>
    <property type="match status" value="1"/>
</dbReference>
<gene>
    <name evidence="7" type="ORF">IAB94_02550</name>
</gene>
<dbReference type="GO" id="GO:0005829">
    <property type="term" value="C:cytosol"/>
    <property type="evidence" value="ECO:0007669"/>
    <property type="project" value="UniProtKB-ARBA"/>
</dbReference>
<dbReference type="InterPro" id="IPR036986">
    <property type="entry name" value="S4_RNA-bd_sf"/>
</dbReference>
<evidence type="ECO:0000256" key="3">
    <source>
        <dbReference type="ARBA" id="ARBA00023235"/>
    </source>
</evidence>
<dbReference type="EC" id="5.4.99.-" evidence="5"/>
<dbReference type="Gene3D" id="3.30.70.580">
    <property type="entry name" value="Pseudouridine synthase I, catalytic domain, N-terminal subdomain"/>
    <property type="match status" value="1"/>
</dbReference>
<dbReference type="InterPro" id="IPR018496">
    <property type="entry name" value="PsdUridine_synth_RsuA/RluB_CS"/>
</dbReference>
<dbReference type="InterPro" id="IPR020103">
    <property type="entry name" value="PsdUridine_synth_cat_dom_sf"/>
</dbReference>
<dbReference type="SMART" id="SM00363">
    <property type="entry name" value="S4"/>
    <property type="match status" value="1"/>
</dbReference>
<accession>A0A9D1E5L6</accession>
<evidence type="ECO:0000313" key="7">
    <source>
        <dbReference type="EMBL" id="HIR66913.1"/>
    </source>
</evidence>
<evidence type="ECO:0000259" key="6">
    <source>
        <dbReference type="SMART" id="SM00363"/>
    </source>
</evidence>
<dbReference type="InterPro" id="IPR000748">
    <property type="entry name" value="PsdUridine_synth_RsuA/RluB/E/F"/>
</dbReference>
<evidence type="ECO:0000256" key="5">
    <source>
        <dbReference type="RuleBase" id="RU003887"/>
    </source>
</evidence>
<comment type="caution">
    <text evidence="7">The sequence shown here is derived from an EMBL/GenBank/DDBJ whole genome shotgun (WGS) entry which is preliminary data.</text>
</comment>
<dbReference type="Pfam" id="PF01479">
    <property type="entry name" value="S4"/>
    <property type="match status" value="1"/>
</dbReference>
<dbReference type="PROSITE" id="PS50889">
    <property type="entry name" value="S4"/>
    <property type="match status" value="1"/>
</dbReference>
<dbReference type="GO" id="GO:0000455">
    <property type="term" value="P:enzyme-directed rRNA pseudouridine synthesis"/>
    <property type="evidence" value="ECO:0007669"/>
    <property type="project" value="UniProtKB-ARBA"/>
</dbReference>
<dbReference type="Proteomes" id="UP000823913">
    <property type="component" value="Unassembled WGS sequence"/>
</dbReference>
<dbReference type="Gene3D" id="3.30.70.1560">
    <property type="entry name" value="Alpha-L RNA-binding motif"/>
    <property type="match status" value="1"/>
</dbReference>
<dbReference type="FunFam" id="3.30.70.1560:FF:000001">
    <property type="entry name" value="Pseudouridine synthase"/>
    <property type="match status" value="1"/>
</dbReference>
<evidence type="ECO:0000256" key="2">
    <source>
        <dbReference type="ARBA" id="ARBA00022884"/>
    </source>
</evidence>
<protein>
    <recommendedName>
        <fullName evidence="5">Pseudouridine synthase</fullName>
        <ecNumber evidence="5">5.4.99.-</ecNumber>
    </recommendedName>
</protein>
<dbReference type="NCBIfam" id="TIGR00093">
    <property type="entry name" value="pseudouridine synthase"/>
    <property type="match status" value="1"/>
</dbReference>
<dbReference type="CDD" id="cd02870">
    <property type="entry name" value="PseudoU_synth_RsuA_like"/>
    <property type="match status" value="1"/>
</dbReference>
<evidence type="ECO:0000256" key="1">
    <source>
        <dbReference type="ARBA" id="ARBA00008348"/>
    </source>
</evidence>
<dbReference type="InterPro" id="IPR042092">
    <property type="entry name" value="PsdUridine_s_RsuA/RluB/E/F_cat"/>
</dbReference>
<dbReference type="Pfam" id="PF00849">
    <property type="entry name" value="PseudoU_synth_2"/>
    <property type="match status" value="1"/>
</dbReference>
<feature type="domain" description="RNA-binding S4" evidence="6">
    <location>
        <begin position="1"/>
        <end position="59"/>
    </location>
</feature>
<dbReference type="GO" id="GO:0003723">
    <property type="term" value="F:RNA binding"/>
    <property type="evidence" value="ECO:0007669"/>
    <property type="project" value="UniProtKB-KW"/>
</dbReference>
<keyword evidence="2 4" id="KW-0694">RNA-binding</keyword>
<dbReference type="AlphaFoldDB" id="A0A9D1E5L6"/>
<dbReference type="PANTHER" id="PTHR47683:SF2">
    <property type="entry name" value="RNA-BINDING S4 DOMAIN-CONTAINING PROTEIN"/>
    <property type="match status" value="1"/>
</dbReference>
<reference evidence="7" key="2">
    <citation type="journal article" date="2021" name="PeerJ">
        <title>Extensive microbial diversity within the chicken gut microbiome revealed by metagenomics and culture.</title>
        <authorList>
            <person name="Gilroy R."/>
            <person name="Ravi A."/>
            <person name="Getino M."/>
            <person name="Pursley I."/>
            <person name="Horton D.L."/>
            <person name="Alikhan N.F."/>
            <person name="Baker D."/>
            <person name="Gharbi K."/>
            <person name="Hall N."/>
            <person name="Watson M."/>
            <person name="Adriaenssens E.M."/>
            <person name="Foster-Nyarko E."/>
            <person name="Jarju S."/>
            <person name="Secka A."/>
            <person name="Antonio M."/>
            <person name="Oren A."/>
            <person name="Chaudhuri R.R."/>
            <person name="La Ragione R."/>
            <person name="Hildebrand F."/>
            <person name="Pallen M.J."/>
        </authorList>
    </citation>
    <scope>NUCLEOTIDE SEQUENCE</scope>
    <source>
        <strain evidence="7">ChiW16-3235</strain>
    </source>
</reference>
<keyword evidence="3 5" id="KW-0413">Isomerase</keyword>
<dbReference type="PROSITE" id="PS01149">
    <property type="entry name" value="PSI_RSU"/>
    <property type="match status" value="1"/>
</dbReference>
<dbReference type="SUPFAM" id="SSF55174">
    <property type="entry name" value="Alpha-L RNA-binding motif"/>
    <property type="match status" value="1"/>
</dbReference>
<dbReference type="PANTHER" id="PTHR47683">
    <property type="entry name" value="PSEUDOURIDINE SYNTHASE FAMILY PROTEIN-RELATED"/>
    <property type="match status" value="1"/>
</dbReference>
<dbReference type="GO" id="GO:0120159">
    <property type="term" value="F:rRNA pseudouridine synthase activity"/>
    <property type="evidence" value="ECO:0007669"/>
    <property type="project" value="UniProtKB-ARBA"/>
</dbReference>
<name>A0A9D1E5L6_9FIRM</name>
<dbReference type="SUPFAM" id="SSF55120">
    <property type="entry name" value="Pseudouridine synthase"/>
    <property type="match status" value="1"/>
</dbReference>
<dbReference type="EMBL" id="DVHK01000059">
    <property type="protein sequence ID" value="HIR66913.1"/>
    <property type="molecule type" value="Genomic_DNA"/>
</dbReference>
<reference evidence="7" key="1">
    <citation type="submission" date="2020-10" db="EMBL/GenBank/DDBJ databases">
        <authorList>
            <person name="Gilroy R."/>
        </authorList>
    </citation>
    <scope>NUCLEOTIDE SEQUENCE</scope>
    <source>
        <strain evidence="7">ChiW16-3235</strain>
    </source>
</reference>
<comment type="similarity">
    <text evidence="1 5">Belongs to the pseudouridine synthase RsuA family.</text>
</comment>
<evidence type="ECO:0000256" key="4">
    <source>
        <dbReference type="PROSITE-ProRule" id="PRU00182"/>
    </source>
</evidence>
<proteinExistence type="inferred from homology"/>
<sequence>MRLNKFLASCGVASRRDCDELIKQGKVSVNGVIASLGMEVGEDDEVCVNGNRVTLKKNEYYILNKPKGYLSTVSDDKGRKTVLDLMPANVGRIYPVGRLDYDSEGLLILTTDGELAQRLTHPSNEVPKTYLVKIEGTMTEADLNPIRSGIEIEGGYVTKKCKAHIVQTHRDYTKIHITITEGKNREIRKMFAAIGREVQLLKRIKVGDLTLRGLDRGAWRKLSKQEVAYLNSL</sequence>
<dbReference type="Gene3D" id="3.10.290.10">
    <property type="entry name" value="RNA-binding S4 domain"/>
    <property type="match status" value="1"/>
</dbReference>
<dbReference type="FunFam" id="3.10.290.10:FF:000003">
    <property type="entry name" value="Pseudouridine synthase"/>
    <property type="match status" value="1"/>
</dbReference>
<evidence type="ECO:0000313" key="8">
    <source>
        <dbReference type="Proteomes" id="UP000823913"/>
    </source>
</evidence>
<dbReference type="InterPro" id="IPR050343">
    <property type="entry name" value="RsuA_PseudoU_synthase"/>
</dbReference>
<organism evidence="7 8">
    <name type="scientific">Candidatus Coproplasma avicola</name>
    <dbReference type="NCBI Taxonomy" id="2840744"/>
    <lineage>
        <taxon>Bacteria</taxon>
        <taxon>Bacillati</taxon>
        <taxon>Bacillota</taxon>
        <taxon>Clostridia</taxon>
        <taxon>Eubacteriales</taxon>
        <taxon>Candidatus Coproplasma</taxon>
    </lineage>
</organism>
<dbReference type="InterPro" id="IPR002942">
    <property type="entry name" value="S4_RNA-bd"/>
</dbReference>
<dbReference type="InterPro" id="IPR020094">
    <property type="entry name" value="TruA/RsuA/RluB/E/F_N"/>
</dbReference>